<reference evidence="2 3" key="1">
    <citation type="submission" date="2024-03" db="EMBL/GenBank/DDBJ databases">
        <title>Draft genome sequence of Pseudonocardia tropica JCM 19149.</title>
        <authorList>
            <person name="Butdee W."/>
            <person name="Duangmal K."/>
        </authorList>
    </citation>
    <scope>NUCLEOTIDE SEQUENCE [LARGE SCALE GENOMIC DNA]</scope>
    <source>
        <strain evidence="2 3">JCM 19149</strain>
    </source>
</reference>
<protein>
    <submittedName>
        <fullName evidence="2">Abortive infection family protein</fullName>
    </submittedName>
</protein>
<dbReference type="InterPro" id="IPR026001">
    <property type="entry name" value="Abi-like_C"/>
</dbReference>
<organism evidence="2 3">
    <name type="scientific">Pseudonocardia tropica</name>
    <dbReference type="NCBI Taxonomy" id="681289"/>
    <lineage>
        <taxon>Bacteria</taxon>
        <taxon>Bacillati</taxon>
        <taxon>Actinomycetota</taxon>
        <taxon>Actinomycetes</taxon>
        <taxon>Pseudonocardiales</taxon>
        <taxon>Pseudonocardiaceae</taxon>
        <taxon>Pseudonocardia</taxon>
    </lineage>
</organism>
<dbReference type="Proteomes" id="UP001464923">
    <property type="component" value="Unassembled WGS sequence"/>
</dbReference>
<gene>
    <name evidence="2" type="ORF">WHI96_21400</name>
</gene>
<sequence>MSLLRYFTSAGVVETFRLDRPDGLEDTAWQAIDDPLQRLNRALREEDLPLIIGCAKELVEATAKVVLESRGETAPGKEDMPKLLNRAQAVLDRQPGKGLATDASIRDIAQGALKICAGLAPLRNRYGTGHGRSVAPSVAEELALVSVDSAMLWTRWALRRLRHVILGRPEALIRDLGGAVFYRGALTERLHAVRLGALPPPDQSLLGLAVARRAMTGTFLVQEEGVERCAETHDLAAWPTSYRVGLVNGLLLNPEGQFHTTAWAIKQIALIAASLPDPGDALDEVAEKSWKAPLADSMESDEVRAEIKEAMSRASQIPPSAQNGWHRLRERFDCPF</sequence>
<dbReference type="EMBL" id="JBEDNP010000014">
    <property type="protein sequence ID" value="MEQ3541377.1"/>
    <property type="molecule type" value="Genomic_DNA"/>
</dbReference>
<dbReference type="Pfam" id="PF14355">
    <property type="entry name" value="Abi_C"/>
    <property type="match status" value="1"/>
</dbReference>
<evidence type="ECO:0000313" key="3">
    <source>
        <dbReference type="Proteomes" id="UP001464923"/>
    </source>
</evidence>
<keyword evidence="3" id="KW-1185">Reference proteome</keyword>
<comment type="caution">
    <text evidence="2">The sequence shown here is derived from an EMBL/GenBank/DDBJ whole genome shotgun (WGS) entry which is preliminary data.</text>
</comment>
<proteinExistence type="predicted"/>
<evidence type="ECO:0000259" key="1">
    <source>
        <dbReference type="Pfam" id="PF14355"/>
    </source>
</evidence>
<evidence type="ECO:0000313" key="2">
    <source>
        <dbReference type="EMBL" id="MEQ3541377.1"/>
    </source>
</evidence>
<accession>A0ABV1JZK5</accession>
<name>A0ABV1JZK5_9PSEU</name>
<feature type="domain" description="Abortive infection protein-like C-terminal" evidence="1">
    <location>
        <begin position="81"/>
        <end position="158"/>
    </location>
</feature>
<dbReference type="RefSeq" id="WP_345651362.1">
    <property type="nucleotide sequence ID" value="NZ_BAABLY010000077.1"/>
</dbReference>